<evidence type="ECO:0000313" key="2">
    <source>
        <dbReference type="Proteomes" id="UP001500325"/>
    </source>
</evidence>
<dbReference type="Proteomes" id="UP001500325">
    <property type="component" value="Unassembled WGS sequence"/>
</dbReference>
<gene>
    <name evidence="1" type="ORF">GCM10023215_02300</name>
</gene>
<accession>A0ABP8VW21</accession>
<sequence length="106" mass="11442">MNTVPSTPVQDHARAHRALVAAVEQLPLPLAQLLLTILHDGLDLAQAIVEAAPALYPDEVPFDLEQRAIMHESALKLALSAYLRALGSIDDRFPDEIGDLTAPQSV</sequence>
<proteinExistence type="predicted"/>
<reference evidence="2" key="1">
    <citation type="journal article" date="2019" name="Int. J. Syst. Evol. Microbiol.">
        <title>The Global Catalogue of Microorganisms (GCM) 10K type strain sequencing project: providing services to taxonomists for standard genome sequencing and annotation.</title>
        <authorList>
            <consortium name="The Broad Institute Genomics Platform"/>
            <consortium name="The Broad Institute Genome Sequencing Center for Infectious Disease"/>
            <person name="Wu L."/>
            <person name="Ma J."/>
        </authorList>
    </citation>
    <scope>NUCLEOTIDE SEQUENCE [LARGE SCALE GENOMIC DNA]</scope>
    <source>
        <strain evidence="2">JCM 18055</strain>
    </source>
</reference>
<protein>
    <recommendedName>
        <fullName evidence="3">Segregation/condensation protein A</fullName>
    </recommendedName>
</protein>
<dbReference type="EMBL" id="BAABIC010000001">
    <property type="protein sequence ID" value="GAA4674282.1"/>
    <property type="molecule type" value="Genomic_DNA"/>
</dbReference>
<name>A0ABP8VW21_9PSEU</name>
<evidence type="ECO:0000313" key="1">
    <source>
        <dbReference type="EMBL" id="GAA4674282.1"/>
    </source>
</evidence>
<keyword evidence="2" id="KW-1185">Reference proteome</keyword>
<dbReference type="RefSeq" id="WP_345377727.1">
    <property type="nucleotide sequence ID" value="NZ_BAABIC010000001.1"/>
</dbReference>
<comment type="caution">
    <text evidence="1">The sequence shown here is derived from an EMBL/GenBank/DDBJ whole genome shotgun (WGS) entry which is preliminary data.</text>
</comment>
<organism evidence="1 2">
    <name type="scientific">Pseudonocardia yuanmonensis</name>
    <dbReference type="NCBI Taxonomy" id="1095914"/>
    <lineage>
        <taxon>Bacteria</taxon>
        <taxon>Bacillati</taxon>
        <taxon>Actinomycetota</taxon>
        <taxon>Actinomycetes</taxon>
        <taxon>Pseudonocardiales</taxon>
        <taxon>Pseudonocardiaceae</taxon>
        <taxon>Pseudonocardia</taxon>
    </lineage>
</organism>
<evidence type="ECO:0008006" key="3">
    <source>
        <dbReference type="Google" id="ProtNLM"/>
    </source>
</evidence>